<dbReference type="InterPro" id="IPR017871">
    <property type="entry name" value="ABC_transporter-like_CS"/>
</dbReference>
<keyword evidence="2 7" id="KW-0812">Transmembrane</keyword>
<evidence type="ECO:0000256" key="7">
    <source>
        <dbReference type="SAM" id="Phobius"/>
    </source>
</evidence>
<gene>
    <name evidence="10" type="ordered locus">SpiGrapes_0980</name>
</gene>
<dbReference type="PROSITE" id="PS50929">
    <property type="entry name" value="ABC_TM1F"/>
    <property type="match status" value="1"/>
</dbReference>
<keyword evidence="6 7" id="KW-0472">Membrane</keyword>
<evidence type="ECO:0000313" key="11">
    <source>
        <dbReference type="Proteomes" id="UP000005632"/>
    </source>
</evidence>
<feature type="transmembrane region" description="Helical" evidence="7">
    <location>
        <begin position="161"/>
        <end position="179"/>
    </location>
</feature>
<evidence type="ECO:0000259" key="8">
    <source>
        <dbReference type="PROSITE" id="PS50893"/>
    </source>
</evidence>
<dbReference type="RefSeq" id="WP_014269654.1">
    <property type="nucleotide sequence ID" value="NC_016633.1"/>
</dbReference>
<feature type="transmembrane region" description="Helical" evidence="7">
    <location>
        <begin position="58"/>
        <end position="77"/>
    </location>
</feature>
<dbReference type="PROSITE" id="PS50893">
    <property type="entry name" value="ABC_TRANSPORTER_2"/>
    <property type="match status" value="1"/>
</dbReference>
<keyword evidence="4" id="KW-0067">ATP-binding</keyword>
<dbReference type="AlphaFoldDB" id="G8QRF2"/>
<reference evidence="10 11" key="1">
    <citation type="submission" date="2011-11" db="EMBL/GenBank/DDBJ databases">
        <title>Complete sequence of Spirochaeta sp. grapes.</title>
        <authorList>
            <consortium name="US DOE Joint Genome Institute"/>
            <person name="Lucas S."/>
            <person name="Han J."/>
            <person name="Lapidus A."/>
            <person name="Cheng J.-F."/>
            <person name="Goodwin L."/>
            <person name="Pitluck S."/>
            <person name="Peters L."/>
            <person name="Ovchinnikova G."/>
            <person name="Munk A.C."/>
            <person name="Detter J.C."/>
            <person name="Han C."/>
            <person name="Tapia R."/>
            <person name="Land M."/>
            <person name="Hauser L."/>
            <person name="Kyrpides N."/>
            <person name="Ivanova N."/>
            <person name="Pagani I."/>
            <person name="Ritalahtilisa K."/>
            <person name="Loeffler F."/>
            <person name="Woyke T."/>
        </authorList>
    </citation>
    <scope>NUCLEOTIDE SEQUENCE [LARGE SCALE GENOMIC DNA]</scope>
    <source>
        <strain evidence="11">ATCC BAA-1885 / DSM 22778 / Grapes</strain>
    </source>
</reference>
<dbReference type="InterPro" id="IPR027417">
    <property type="entry name" value="P-loop_NTPase"/>
</dbReference>
<dbReference type="Gene3D" id="3.40.50.300">
    <property type="entry name" value="P-loop containing nucleotide triphosphate hydrolases"/>
    <property type="match status" value="1"/>
</dbReference>
<dbReference type="SUPFAM" id="SSF90123">
    <property type="entry name" value="ABC transporter transmembrane region"/>
    <property type="match status" value="1"/>
</dbReference>
<feature type="domain" description="ABC transmembrane type-1" evidence="9">
    <location>
        <begin position="22"/>
        <end position="304"/>
    </location>
</feature>
<keyword evidence="11" id="KW-1185">Reference proteome</keyword>
<dbReference type="GO" id="GO:0005524">
    <property type="term" value="F:ATP binding"/>
    <property type="evidence" value="ECO:0007669"/>
    <property type="project" value="UniProtKB-KW"/>
</dbReference>
<dbReference type="InterPro" id="IPR003439">
    <property type="entry name" value="ABC_transporter-like_ATP-bd"/>
</dbReference>
<keyword evidence="5 7" id="KW-1133">Transmembrane helix</keyword>
<dbReference type="Gene3D" id="1.20.1560.10">
    <property type="entry name" value="ABC transporter type 1, transmembrane domain"/>
    <property type="match status" value="1"/>
</dbReference>
<dbReference type="InterPro" id="IPR011527">
    <property type="entry name" value="ABC1_TM_dom"/>
</dbReference>
<dbReference type="HOGENOM" id="CLU_000604_84_3_12"/>
<dbReference type="SUPFAM" id="SSF52540">
    <property type="entry name" value="P-loop containing nucleoside triphosphate hydrolases"/>
    <property type="match status" value="1"/>
</dbReference>
<dbReference type="PANTHER" id="PTHR43394">
    <property type="entry name" value="ATP-DEPENDENT PERMEASE MDL1, MITOCHONDRIAL"/>
    <property type="match status" value="1"/>
</dbReference>
<evidence type="ECO:0000256" key="5">
    <source>
        <dbReference type="ARBA" id="ARBA00022989"/>
    </source>
</evidence>
<sequence length="581" mass="64390">MKASLVKNSIINVCKAKKGTCLVLVIAIFGTVFASLVPPQVLKLVIDKNLVPKVPQGLLALALLYLGALLCIGLFDFTKEAVITVLGQTITKEIRSEMMDKLETIPASYFSSQNAGEIVSRFTNDVDSINAMFSSGIVGLAIDCFKIIGIVISIWLFSSQLGLIVLVLLPVIFLISRLFQKSMLKAQLENRRVIGRVNNHIGESIKNMLMIKSNSKERYMEETYTKYLQQNFKTIEKVNFFDSVFPPIIQITRALVIALIVVLSSKELHFLGITLGMVAASIDLVSNLFIPIENLGMELQNIQSSIAGSRRVDEFYREKEDDSKDTTITAKAILSQKTTANLVFDHVSFHYDKGVEILKDISLNIQDREKVTLVGRTGVGKSTLFKLVLGLLKPTKGSITINGVDVYAIPNSEKRKLFGYVDQGFQIIVGTIGEQISLKDPSITKEQIERALEVVDLTEYVHSLEKGIDTPVSDNSLFSQGQKQLLAIARAIVTDPPILLLDEITANLDSVTEAKLTAVLQKTSQEHTVLSISHRLSSLVDCDTMVILEKGKVKNSGSPQKLMEEDDWFRSHRELEKLTGR</sequence>
<dbReference type="STRING" id="158190.SpiGrapes_0980"/>
<dbReference type="InterPro" id="IPR036640">
    <property type="entry name" value="ABC1_TM_sf"/>
</dbReference>
<evidence type="ECO:0000256" key="3">
    <source>
        <dbReference type="ARBA" id="ARBA00022741"/>
    </source>
</evidence>
<dbReference type="PANTHER" id="PTHR43394:SF1">
    <property type="entry name" value="ATP-BINDING CASSETTE SUB-FAMILY B MEMBER 10, MITOCHONDRIAL"/>
    <property type="match status" value="1"/>
</dbReference>
<dbReference type="InterPro" id="IPR003593">
    <property type="entry name" value="AAA+_ATPase"/>
</dbReference>
<keyword evidence="3" id="KW-0547">Nucleotide-binding</keyword>
<dbReference type="KEGG" id="sgp:SpiGrapes_0980"/>
<dbReference type="InterPro" id="IPR039421">
    <property type="entry name" value="Type_1_exporter"/>
</dbReference>
<dbReference type="Pfam" id="PF00664">
    <property type="entry name" value="ABC_membrane"/>
    <property type="match status" value="1"/>
</dbReference>
<dbReference type="eggNOG" id="COG1132">
    <property type="taxonomic scope" value="Bacteria"/>
</dbReference>
<dbReference type="SMART" id="SM00382">
    <property type="entry name" value="AAA"/>
    <property type="match status" value="1"/>
</dbReference>
<dbReference type="Pfam" id="PF00005">
    <property type="entry name" value="ABC_tran"/>
    <property type="match status" value="1"/>
</dbReference>
<comment type="subcellular location">
    <subcellularLocation>
        <location evidence="1">Cell membrane</location>
        <topology evidence="1">Multi-pass membrane protein</topology>
    </subcellularLocation>
</comment>
<evidence type="ECO:0000313" key="10">
    <source>
        <dbReference type="EMBL" id="AEV28805.1"/>
    </source>
</evidence>
<dbReference type="OrthoDB" id="341671at2"/>
<proteinExistence type="predicted"/>
<dbReference type="GO" id="GO:0016887">
    <property type="term" value="F:ATP hydrolysis activity"/>
    <property type="evidence" value="ECO:0007669"/>
    <property type="project" value="InterPro"/>
</dbReference>
<evidence type="ECO:0000256" key="4">
    <source>
        <dbReference type="ARBA" id="ARBA00022840"/>
    </source>
</evidence>
<evidence type="ECO:0000259" key="9">
    <source>
        <dbReference type="PROSITE" id="PS50929"/>
    </source>
</evidence>
<organism evidence="10 11">
    <name type="scientific">Sphaerochaeta pleomorpha (strain ATCC BAA-1885 / DSM 22778 / Grapes)</name>
    <dbReference type="NCBI Taxonomy" id="158190"/>
    <lineage>
        <taxon>Bacteria</taxon>
        <taxon>Pseudomonadati</taxon>
        <taxon>Spirochaetota</taxon>
        <taxon>Spirochaetia</taxon>
        <taxon>Spirochaetales</taxon>
        <taxon>Sphaerochaetaceae</taxon>
        <taxon>Sphaerochaeta</taxon>
    </lineage>
</organism>
<dbReference type="GO" id="GO:0015421">
    <property type="term" value="F:ABC-type oligopeptide transporter activity"/>
    <property type="evidence" value="ECO:0007669"/>
    <property type="project" value="TreeGrafter"/>
</dbReference>
<protein>
    <submittedName>
        <fullName evidence="10">ABC-type multidrug transport system, ATPase and permease component</fullName>
    </submittedName>
</protein>
<evidence type="ECO:0000256" key="2">
    <source>
        <dbReference type="ARBA" id="ARBA00022692"/>
    </source>
</evidence>
<dbReference type="PROSITE" id="PS00211">
    <property type="entry name" value="ABC_TRANSPORTER_1"/>
    <property type="match status" value="1"/>
</dbReference>
<dbReference type="EMBL" id="CP003155">
    <property type="protein sequence ID" value="AEV28805.1"/>
    <property type="molecule type" value="Genomic_DNA"/>
</dbReference>
<dbReference type="GO" id="GO:0005886">
    <property type="term" value="C:plasma membrane"/>
    <property type="evidence" value="ECO:0007669"/>
    <property type="project" value="UniProtKB-SubCell"/>
</dbReference>
<feature type="domain" description="ABC transporter" evidence="8">
    <location>
        <begin position="342"/>
        <end position="575"/>
    </location>
</feature>
<name>G8QRF2_SPHPG</name>
<accession>G8QRF2</accession>
<dbReference type="CDD" id="cd18544">
    <property type="entry name" value="ABC_6TM_TmrA_like"/>
    <property type="match status" value="1"/>
</dbReference>
<evidence type="ECO:0000256" key="6">
    <source>
        <dbReference type="ARBA" id="ARBA00023136"/>
    </source>
</evidence>
<dbReference type="Proteomes" id="UP000005632">
    <property type="component" value="Chromosome"/>
</dbReference>
<evidence type="ECO:0000256" key="1">
    <source>
        <dbReference type="ARBA" id="ARBA00004651"/>
    </source>
</evidence>